<dbReference type="Proteomes" id="UP000886653">
    <property type="component" value="Unassembled WGS sequence"/>
</dbReference>
<gene>
    <name evidence="1" type="ORF">CROQUDRAFT_45859</name>
</gene>
<dbReference type="AlphaFoldDB" id="A0A9P6NKQ6"/>
<proteinExistence type="predicted"/>
<dbReference type="OrthoDB" id="2496478at2759"/>
<accession>A0A9P6NKQ6</accession>
<sequence>DTFLLASTGYRKSWIPELYLLMYPKGSWPIVLVVDPLDALGDNQFKEKIMQDFTAINLTCQNCTKHVSPDTANKDY</sequence>
<evidence type="ECO:0000313" key="1">
    <source>
        <dbReference type="EMBL" id="KAG0145355.1"/>
    </source>
</evidence>
<comment type="caution">
    <text evidence="1">The sequence shown here is derived from an EMBL/GenBank/DDBJ whole genome shotgun (WGS) entry which is preliminary data.</text>
</comment>
<protein>
    <submittedName>
        <fullName evidence="1">Uncharacterized protein</fullName>
    </submittedName>
</protein>
<feature type="non-terminal residue" evidence="1">
    <location>
        <position position="1"/>
    </location>
</feature>
<keyword evidence="2" id="KW-1185">Reference proteome</keyword>
<organism evidence="1 2">
    <name type="scientific">Cronartium quercuum f. sp. fusiforme G11</name>
    <dbReference type="NCBI Taxonomy" id="708437"/>
    <lineage>
        <taxon>Eukaryota</taxon>
        <taxon>Fungi</taxon>
        <taxon>Dikarya</taxon>
        <taxon>Basidiomycota</taxon>
        <taxon>Pucciniomycotina</taxon>
        <taxon>Pucciniomycetes</taxon>
        <taxon>Pucciniales</taxon>
        <taxon>Coleosporiaceae</taxon>
        <taxon>Cronartium</taxon>
    </lineage>
</organism>
<name>A0A9P6NKQ6_9BASI</name>
<evidence type="ECO:0000313" key="2">
    <source>
        <dbReference type="Proteomes" id="UP000886653"/>
    </source>
</evidence>
<dbReference type="EMBL" id="MU167278">
    <property type="protein sequence ID" value="KAG0145355.1"/>
    <property type="molecule type" value="Genomic_DNA"/>
</dbReference>
<reference evidence="1" key="1">
    <citation type="submission" date="2013-11" db="EMBL/GenBank/DDBJ databases">
        <title>Genome sequence of the fusiform rust pathogen reveals effectors for host alternation and coevolution with pine.</title>
        <authorList>
            <consortium name="DOE Joint Genome Institute"/>
            <person name="Smith K."/>
            <person name="Pendleton A."/>
            <person name="Kubisiak T."/>
            <person name="Anderson C."/>
            <person name="Salamov A."/>
            <person name="Aerts A."/>
            <person name="Riley R."/>
            <person name="Clum A."/>
            <person name="Lindquist E."/>
            <person name="Ence D."/>
            <person name="Campbell M."/>
            <person name="Kronenberg Z."/>
            <person name="Feau N."/>
            <person name="Dhillon B."/>
            <person name="Hamelin R."/>
            <person name="Burleigh J."/>
            <person name="Smith J."/>
            <person name="Yandell M."/>
            <person name="Nelson C."/>
            <person name="Grigoriev I."/>
            <person name="Davis J."/>
        </authorList>
    </citation>
    <scope>NUCLEOTIDE SEQUENCE</scope>
    <source>
        <strain evidence="1">G11</strain>
    </source>
</reference>